<evidence type="ECO:0008006" key="4">
    <source>
        <dbReference type="Google" id="ProtNLM"/>
    </source>
</evidence>
<gene>
    <name evidence="2" type="ORF">POL72_26785</name>
</gene>
<keyword evidence="3" id="KW-1185">Reference proteome</keyword>
<feature type="compositionally biased region" description="Acidic residues" evidence="1">
    <location>
        <begin position="458"/>
        <end position="468"/>
    </location>
</feature>
<evidence type="ECO:0000256" key="1">
    <source>
        <dbReference type="SAM" id="MobiDB-lite"/>
    </source>
</evidence>
<feature type="region of interest" description="Disordered" evidence="1">
    <location>
        <begin position="456"/>
        <end position="476"/>
    </location>
</feature>
<reference evidence="2 3" key="1">
    <citation type="submission" date="2023-01" db="EMBL/GenBank/DDBJ databases">
        <title>Minimal conservation of predation-associated metabolite biosynthetic gene clusters underscores biosynthetic potential of Myxococcota including descriptions for ten novel species: Archangium lansinium sp. nov., Myxococcus landrumus sp. nov., Nannocystis bai.</title>
        <authorList>
            <person name="Ahearne A."/>
            <person name="Stevens C."/>
            <person name="Dowd S."/>
        </authorList>
    </citation>
    <scope>NUCLEOTIDE SEQUENCE [LARGE SCALE GENOMIC DNA]</scope>
    <source>
        <strain evidence="2 3">WIWO2</strain>
    </source>
</reference>
<sequence length="911" mass="95855">MGPAAAERGVLAFWHEVERCRSAPLGGKARAGAVAALEGWLEHGGARAVLLGPSGRGRSMLLGAWALELARAGRHEIAFVPVSRRFGTALEHTALNLLYARVAPFLRSPRRTGERPHGVEATRRDLVSMLEEGRQPEERPLIVILDGIDEAVAWSADAAQRFLRDLGPGVRAVLSARSIEVLGGLREGTELVALPPIAVDEVAEAIGRRLGELPASVKDDVARVSGGEPLLVEALLEALSQNSAAVAPRLASAPAGAPGVLDLCAGGAIRPVLPWLAGALAPIEEEELFAISTVSDGVWNELSGPIVAARESGLALRHPAWAEAVEERLAPQQRAAVDRRFADHGKRAFASGTVSDYVCRNWRAHLERVGASLAERIELVSRAWLDVWRTRPDGSSGFIADVDATAACAASLLVDSAAGGDVLAALAARVRCLLVTSSVRTILGFEETRRVLAAQAVQEDEEEEEGAEGGEGSAGAHIEMPRVGEDILDAGRPIADAAERAGALIRLAHELPDAERAVVLRWALEAASEEHADGGALAAVARALDGQARVTAAREAAARLARERTKESRSARVSLAALLPEAEALDLGREAFAEVPADARSDELPRLSEAAARWSPAAVRGLWAWSQALPPSDRHLVLARLASGLPAEEREAGASEALGLALSLLAGDALPPDACWSICALAPHAPAGAASALVRACAAAAGLHLPVVKAVAARLCDLGRVEDALALVDTLPQPSDRIEARAALLAHLPAAVREAAWAQLSGDLQASDGARLLFERNAAAWTRALGADAVLDLSREIGAPWSALVAIAVASPDDAPAIARDLVERALEQPSDEDEALFALIPLAASMTEPHARRLCQRLLNELGWKPRPDLLDDWTKDDLGHLAPLFARVAGSQGVAAVAREIVDVARWLP</sequence>
<evidence type="ECO:0000313" key="3">
    <source>
        <dbReference type="Proteomes" id="UP001217485"/>
    </source>
</evidence>
<proteinExistence type="predicted"/>
<dbReference type="RefSeq" id="WP_272098428.1">
    <property type="nucleotide sequence ID" value="NZ_JAQNDK010000003.1"/>
</dbReference>
<dbReference type="SUPFAM" id="SSF52540">
    <property type="entry name" value="P-loop containing nucleoside triphosphate hydrolases"/>
    <property type="match status" value="1"/>
</dbReference>
<protein>
    <recommendedName>
        <fullName evidence="4">Orc1-like AAA ATPase domain-containing protein</fullName>
    </recommendedName>
</protein>
<dbReference type="EMBL" id="JAQNDK010000003">
    <property type="protein sequence ID" value="MDC0681375.1"/>
    <property type="molecule type" value="Genomic_DNA"/>
</dbReference>
<dbReference type="InterPro" id="IPR027417">
    <property type="entry name" value="P-loop_NTPase"/>
</dbReference>
<organism evidence="2 3">
    <name type="scientific">Sorangium atrum</name>
    <dbReference type="NCBI Taxonomy" id="2995308"/>
    <lineage>
        <taxon>Bacteria</taxon>
        <taxon>Pseudomonadati</taxon>
        <taxon>Myxococcota</taxon>
        <taxon>Polyangia</taxon>
        <taxon>Polyangiales</taxon>
        <taxon>Polyangiaceae</taxon>
        <taxon>Sorangium</taxon>
    </lineage>
</organism>
<dbReference type="Proteomes" id="UP001217485">
    <property type="component" value="Unassembled WGS sequence"/>
</dbReference>
<accession>A0ABT5C4N4</accession>
<comment type="caution">
    <text evidence="2">The sequence shown here is derived from an EMBL/GenBank/DDBJ whole genome shotgun (WGS) entry which is preliminary data.</text>
</comment>
<evidence type="ECO:0000313" key="2">
    <source>
        <dbReference type="EMBL" id="MDC0681375.1"/>
    </source>
</evidence>
<name>A0ABT5C4N4_9BACT</name>